<dbReference type="InterPro" id="IPR001853">
    <property type="entry name" value="DSBA-like_thioredoxin_dom"/>
</dbReference>
<dbReference type="Gene3D" id="3.40.30.10">
    <property type="entry name" value="Glutaredoxin"/>
    <property type="match status" value="1"/>
</dbReference>
<accession>A0ABQ0GGV1</accession>
<dbReference type="SUPFAM" id="SSF52833">
    <property type="entry name" value="Thioredoxin-like"/>
    <property type="match status" value="1"/>
</dbReference>
<name>A0ABQ0GGV1_9PEZI</name>
<dbReference type="Pfam" id="PF01323">
    <property type="entry name" value="DSBA"/>
    <property type="match status" value="1"/>
</dbReference>
<dbReference type="InterPro" id="IPR036249">
    <property type="entry name" value="Thioredoxin-like_sf"/>
</dbReference>
<gene>
    <name evidence="2" type="ORF">MFIFM68171_07193</name>
</gene>
<dbReference type="Proteomes" id="UP001628179">
    <property type="component" value="Unassembled WGS sequence"/>
</dbReference>
<evidence type="ECO:0000313" key="2">
    <source>
        <dbReference type="EMBL" id="GAB1316983.1"/>
    </source>
</evidence>
<organism evidence="2 3">
    <name type="scientific">Madurella fahalii</name>
    <dbReference type="NCBI Taxonomy" id="1157608"/>
    <lineage>
        <taxon>Eukaryota</taxon>
        <taxon>Fungi</taxon>
        <taxon>Dikarya</taxon>
        <taxon>Ascomycota</taxon>
        <taxon>Pezizomycotina</taxon>
        <taxon>Sordariomycetes</taxon>
        <taxon>Sordariomycetidae</taxon>
        <taxon>Sordariales</taxon>
        <taxon>Sordariales incertae sedis</taxon>
        <taxon>Madurella</taxon>
    </lineage>
</organism>
<dbReference type="RefSeq" id="XP_070918714.1">
    <property type="nucleotide sequence ID" value="XM_071062613.1"/>
</dbReference>
<evidence type="ECO:0000259" key="1">
    <source>
        <dbReference type="Pfam" id="PF01323"/>
    </source>
</evidence>
<sequence>MVNFTIKVVSDNVCPWCYIGKRKLERAIELYKKTYPGGREDTFTISWSPFYLDETSPEQGVAILERFAQRFGAERAGAFQERLRILGTQEGINFSFAGKLGNTRDSHRLIQLGKTKGSDVENRIVTELFRDYFEGTGDITSYDTLIGVAVKAGIDGEEVREWLETGKGGKEVDAEAQEAKRAGISGVPHYTIQGKWEVDGAQDIPVLMEIFVKVKEETQV</sequence>
<evidence type="ECO:0000313" key="3">
    <source>
        <dbReference type="Proteomes" id="UP001628179"/>
    </source>
</evidence>
<comment type="caution">
    <text evidence="2">The sequence shown here is derived from an EMBL/GenBank/DDBJ whole genome shotgun (WGS) entry which is preliminary data.</text>
</comment>
<keyword evidence="3" id="KW-1185">Reference proteome</keyword>
<dbReference type="GeneID" id="98177936"/>
<proteinExistence type="predicted"/>
<protein>
    <submittedName>
        <fullName evidence="2">DSBA-like thioredoxin domain-containing protein</fullName>
    </submittedName>
</protein>
<reference evidence="2 3" key="1">
    <citation type="submission" date="2024-09" db="EMBL/GenBank/DDBJ databases">
        <title>Itraconazole resistance in Madurella fahalii resulting from another homologue of gene encoding cytochrome P450 14-alpha sterol demethylase (CYP51).</title>
        <authorList>
            <person name="Yoshioka I."/>
            <person name="Fahal A.H."/>
            <person name="Kaneko S."/>
            <person name="Yaguchi T."/>
        </authorList>
    </citation>
    <scope>NUCLEOTIDE SEQUENCE [LARGE SCALE GENOMIC DNA]</scope>
    <source>
        <strain evidence="2 3">IFM 68171</strain>
    </source>
</reference>
<dbReference type="EMBL" id="BAAFSV010000004">
    <property type="protein sequence ID" value="GAB1316983.1"/>
    <property type="molecule type" value="Genomic_DNA"/>
</dbReference>
<feature type="domain" description="DSBA-like thioredoxin" evidence="1">
    <location>
        <begin position="5"/>
        <end position="208"/>
    </location>
</feature>
<dbReference type="PANTHER" id="PTHR13887:SF41">
    <property type="entry name" value="THIOREDOXIN SUPERFAMILY PROTEIN"/>
    <property type="match status" value="1"/>
</dbReference>
<dbReference type="PANTHER" id="PTHR13887">
    <property type="entry name" value="GLUTATHIONE S-TRANSFERASE KAPPA"/>
    <property type="match status" value="1"/>
</dbReference>
<dbReference type="CDD" id="cd03024">
    <property type="entry name" value="DsbA_FrnE"/>
    <property type="match status" value="1"/>
</dbReference>